<evidence type="ECO:0000259" key="9">
    <source>
        <dbReference type="PROSITE" id="PS51755"/>
    </source>
</evidence>
<keyword evidence="11" id="KW-1185">Reference proteome</keyword>
<accession>A0ABQ2NVA4</accession>
<evidence type="ECO:0000256" key="4">
    <source>
        <dbReference type="ARBA" id="ARBA00023125"/>
    </source>
</evidence>
<evidence type="ECO:0000256" key="7">
    <source>
        <dbReference type="PROSITE-ProRule" id="PRU01091"/>
    </source>
</evidence>
<keyword evidence="1 6" id="KW-0597">Phosphoprotein</keyword>
<organism evidence="10 11">
    <name type="scientific">Oceanobacillus neutriphilus</name>
    <dbReference type="NCBI Taxonomy" id="531815"/>
    <lineage>
        <taxon>Bacteria</taxon>
        <taxon>Bacillati</taxon>
        <taxon>Bacillota</taxon>
        <taxon>Bacilli</taxon>
        <taxon>Bacillales</taxon>
        <taxon>Bacillaceae</taxon>
        <taxon>Oceanobacillus</taxon>
    </lineage>
</organism>
<evidence type="ECO:0000256" key="1">
    <source>
        <dbReference type="ARBA" id="ARBA00022553"/>
    </source>
</evidence>
<gene>
    <name evidence="10" type="ORF">GCM10011346_23440</name>
</gene>
<feature type="domain" description="Response regulatory" evidence="8">
    <location>
        <begin position="3"/>
        <end position="115"/>
    </location>
</feature>
<keyword evidence="5" id="KW-0804">Transcription</keyword>
<dbReference type="Gene3D" id="3.40.50.2300">
    <property type="match status" value="1"/>
</dbReference>
<evidence type="ECO:0000256" key="3">
    <source>
        <dbReference type="ARBA" id="ARBA00023015"/>
    </source>
</evidence>
<dbReference type="PROSITE" id="PS51755">
    <property type="entry name" value="OMPR_PHOB"/>
    <property type="match status" value="1"/>
</dbReference>
<evidence type="ECO:0000256" key="6">
    <source>
        <dbReference type="PROSITE-ProRule" id="PRU00169"/>
    </source>
</evidence>
<evidence type="ECO:0000256" key="2">
    <source>
        <dbReference type="ARBA" id="ARBA00023012"/>
    </source>
</evidence>
<feature type="modified residue" description="4-aspartylphosphate" evidence="6">
    <location>
        <position position="51"/>
    </location>
</feature>
<dbReference type="RefSeq" id="WP_188734618.1">
    <property type="nucleotide sequence ID" value="NZ_BMLW01000006.1"/>
</dbReference>
<evidence type="ECO:0000259" key="8">
    <source>
        <dbReference type="PROSITE" id="PS50110"/>
    </source>
</evidence>
<dbReference type="EMBL" id="BMLW01000006">
    <property type="protein sequence ID" value="GGP11406.1"/>
    <property type="molecule type" value="Genomic_DNA"/>
</dbReference>
<dbReference type="CDD" id="cd00383">
    <property type="entry name" value="trans_reg_C"/>
    <property type="match status" value="1"/>
</dbReference>
<keyword evidence="3" id="KW-0805">Transcription regulation</keyword>
<dbReference type="Pfam" id="PF00072">
    <property type="entry name" value="Response_reg"/>
    <property type="match status" value="1"/>
</dbReference>
<dbReference type="SMART" id="SM00862">
    <property type="entry name" value="Trans_reg_C"/>
    <property type="match status" value="1"/>
</dbReference>
<dbReference type="CDD" id="cd17574">
    <property type="entry name" value="REC_OmpR"/>
    <property type="match status" value="1"/>
</dbReference>
<dbReference type="InterPro" id="IPR001867">
    <property type="entry name" value="OmpR/PhoB-type_DNA-bd"/>
</dbReference>
<dbReference type="Proteomes" id="UP000641206">
    <property type="component" value="Unassembled WGS sequence"/>
</dbReference>
<dbReference type="InterPro" id="IPR001789">
    <property type="entry name" value="Sig_transdc_resp-reg_receiver"/>
</dbReference>
<evidence type="ECO:0000313" key="11">
    <source>
        <dbReference type="Proteomes" id="UP000641206"/>
    </source>
</evidence>
<dbReference type="Pfam" id="PF00486">
    <property type="entry name" value="Trans_reg_C"/>
    <property type="match status" value="1"/>
</dbReference>
<evidence type="ECO:0000256" key="5">
    <source>
        <dbReference type="ARBA" id="ARBA00023163"/>
    </source>
</evidence>
<sequence length="227" mass="26198">MAKILVVEDNNEINQMLVELLSESYHVIGAYSGTEGLLLFQQESPDLVLLDIMLPGKNGDQVLSEIRKVSQVPVIMLTALGEKRLVSEYLLNGANDYITKPFDDNELFARVTVQLRHFRQDRKTDNLRYVKNIMVDMSNFEISRNEESVRLGKKEFEILTYLLKHPNQIFTKEQLYETIWEESYLPGDNSLNAQLSNLRKKIAVLDSEEEYIETIWGLGVRLAGEKR</sequence>
<name>A0ABQ2NVA4_9BACI</name>
<keyword evidence="2" id="KW-0902">Two-component regulatory system</keyword>
<dbReference type="SUPFAM" id="SSF52172">
    <property type="entry name" value="CheY-like"/>
    <property type="match status" value="1"/>
</dbReference>
<reference evidence="11" key="1">
    <citation type="journal article" date="2019" name="Int. J. Syst. Evol. Microbiol.">
        <title>The Global Catalogue of Microorganisms (GCM) 10K type strain sequencing project: providing services to taxonomists for standard genome sequencing and annotation.</title>
        <authorList>
            <consortium name="The Broad Institute Genomics Platform"/>
            <consortium name="The Broad Institute Genome Sequencing Center for Infectious Disease"/>
            <person name="Wu L."/>
            <person name="Ma J."/>
        </authorList>
    </citation>
    <scope>NUCLEOTIDE SEQUENCE [LARGE SCALE GENOMIC DNA]</scope>
    <source>
        <strain evidence="11">CGMCC 1.7693</strain>
    </source>
</reference>
<dbReference type="PANTHER" id="PTHR48111">
    <property type="entry name" value="REGULATOR OF RPOS"/>
    <property type="match status" value="1"/>
</dbReference>
<dbReference type="PROSITE" id="PS50110">
    <property type="entry name" value="RESPONSE_REGULATORY"/>
    <property type="match status" value="1"/>
</dbReference>
<protein>
    <submittedName>
        <fullName evidence="10">DNA-binding response regulator</fullName>
    </submittedName>
</protein>
<proteinExistence type="predicted"/>
<dbReference type="SMART" id="SM00448">
    <property type="entry name" value="REC"/>
    <property type="match status" value="1"/>
</dbReference>
<comment type="caution">
    <text evidence="10">The sequence shown here is derived from an EMBL/GenBank/DDBJ whole genome shotgun (WGS) entry which is preliminary data.</text>
</comment>
<dbReference type="InterPro" id="IPR011006">
    <property type="entry name" value="CheY-like_superfamily"/>
</dbReference>
<evidence type="ECO:0000313" key="10">
    <source>
        <dbReference type="EMBL" id="GGP11406.1"/>
    </source>
</evidence>
<dbReference type="GO" id="GO:0003677">
    <property type="term" value="F:DNA binding"/>
    <property type="evidence" value="ECO:0007669"/>
    <property type="project" value="UniProtKB-KW"/>
</dbReference>
<feature type="DNA-binding region" description="OmpR/PhoB-type" evidence="7">
    <location>
        <begin position="125"/>
        <end position="224"/>
    </location>
</feature>
<feature type="domain" description="OmpR/PhoB-type" evidence="9">
    <location>
        <begin position="125"/>
        <end position="224"/>
    </location>
</feature>
<dbReference type="PANTHER" id="PTHR48111:SF2">
    <property type="entry name" value="RESPONSE REGULATOR SAER"/>
    <property type="match status" value="1"/>
</dbReference>
<dbReference type="Gene3D" id="1.10.10.10">
    <property type="entry name" value="Winged helix-like DNA-binding domain superfamily/Winged helix DNA-binding domain"/>
    <property type="match status" value="1"/>
</dbReference>
<keyword evidence="4 7" id="KW-0238">DNA-binding</keyword>
<dbReference type="InterPro" id="IPR039420">
    <property type="entry name" value="WalR-like"/>
</dbReference>
<dbReference type="InterPro" id="IPR036388">
    <property type="entry name" value="WH-like_DNA-bd_sf"/>
</dbReference>